<evidence type="ECO:0000313" key="1">
    <source>
        <dbReference type="EMBL" id="KAK1382324.1"/>
    </source>
</evidence>
<comment type="caution">
    <text evidence="1">The sequence shown here is derived from an EMBL/GenBank/DDBJ whole genome shotgun (WGS) entry which is preliminary data.</text>
</comment>
<dbReference type="EMBL" id="JAUIZM010000005">
    <property type="protein sequence ID" value="KAK1382324.1"/>
    <property type="molecule type" value="Genomic_DNA"/>
</dbReference>
<dbReference type="Proteomes" id="UP001237642">
    <property type="component" value="Unassembled WGS sequence"/>
</dbReference>
<gene>
    <name evidence="1" type="ORF">POM88_020059</name>
</gene>
<evidence type="ECO:0000313" key="2">
    <source>
        <dbReference type="Proteomes" id="UP001237642"/>
    </source>
</evidence>
<dbReference type="AlphaFoldDB" id="A0AAD8MRM2"/>
<proteinExistence type="predicted"/>
<accession>A0AAD8MRM2</accession>
<dbReference type="PANTHER" id="PTHR33710:SF64">
    <property type="entry name" value="ENDONUCLEASE_EXONUCLEASE_PHOSPHATASE DOMAIN-CONTAINING PROTEIN"/>
    <property type="match status" value="1"/>
</dbReference>
<dbReference type="PANTHER" id="PTHR33710">
    <property type="entry name" value="BNAC02G09200D PROTEIN"/>
    <property type="match status" value="1"/>
</dbReference>
<name>A0AAD8MRM2_9APIA</name>
<evidence type="ECO:0008006" key="3">
    <source>
        <dbReference type="Google" id="ProtNLM"/>
    </source>
</evidence>
<reference evidence="1" key="1">
    <citation type="submission" date="2023-02" db="EMBL/GenBank/DDBJ databases">
        <title>Genome of toxic invasive species Heracleum sosnowskyi carries increased number of genes despite the absence of recent whole-genome duplications.</title>
        <authorList>
            <person name="Schelkunov M."/>
            <person name="Shtratnikova V."/>
            <person name="Makarenko M."/>
            <person name="Klepikova A."/>
            <person name="Omelchenko D."/>
            <person name="Novikova G."/>
            <person name="Obukhova E."/>
            <person name="Bogdanov V."/>
            <person name="Penin A."/>
            <person name="Logacheva M."/>
        </authorList>
    </citation>
    <scope>NUCLEOTIDE SEQUENCE</scope>
    <source>
        <strain evidence="1">Hsosn_3</strain>
        <tissue evidence="1">Leaf</tissue>
    </source>
</reference>
<keyword evidence="2" id="KW-1185">Reference proteome</keyword>
<protein>
    <recommendedName>
        <fullName evidence="3">RNA-directed DNA polymerase, eukaryota, reverse transcriptase zinc-binding domain protein</fullName>
    </recommendedName>
</protein>
<reference evidence="1" key="2">
    <citation type="submission" date="2023-05" db="EMBL/GenBank/DDBJ databases">
        <authorList>
            <person name="Schelkunov M.I."/>
        </authorList>
    </citation>
    <scope>NUCLEOTIDE SEQUENCE</scope>
    <source>
        <strain evidence="1">Hsosn_3</strain>
        <tissue evidence="1">Leaf</tissue>
    </source>
</reference>
<organism evidence="1 2">
    <name type="scientific">Heracleum sosnowskyi</name>
    <dbReference type="NCBI Taxonomy" id="360622"/>
    <lineage>
        <taxon>Eukaryota</taxon>
        <taxon>Viridiplantae</taxon>
        <taxon>Streptophyta</taxon>
        <taxon>Embryophyta</taxon>
        <taxon>Tracheophyta</taxon>
        <taxon>Spermatophyta</taxon>
        <taxon>Magnoliopsida</taxon>
        <taxon>eudicotyledons</taxon>
        <taxon>Gunneridae</taxon>
        <taxon>Pentapetalae</taxon>
        <taxon>asterids</taxon>
        <taxon>campanulids</taxon>
        <taxon>Apiales</taxon>
        <taxon>Apiaceae</taxon>
        <taxon>Apioideae</taxon>
        <taxon>apioid superclade</taxon>
        <taxon>Tordylieae</taxon>
        <taxon>Tordyliinae</taxon>
        <taxon>Heracleum</taxon>
    </lineage>
</organism>
<sequence>MMVKEVSFEIDIVEIPIEFLDKESNYHSLRSKTDSVNIEAKKFTDDDIDHTGIDLDGENLSNISRVPDILEKQGGKETLELGQKKVAKDKKDIKWDYPQSLDKDDDVLEVGDDSIHGSTQNTICSMLNKIKLKGPVRIKDYCNEGRFSGVSVDEDKEAQSILETTVNMGWNIRGLGKSENKKNLMNLIGRWKPKVEERVNSLRRWKDMEYFNQWIQRSNLPEIQIENANFTWIGPNGKRSNLDRVLVNSEWFSKAYWSLKALPRKNSDYRGLILFPKQLNWGPKPFRIFNICLSDINLKKKIDDHFIQDLVVEEKLVKLEEENGPRNELEILKMSLEDLSLIKDRMLKQKARVEWLKEGDRNSKFFHQAIQRRRARNMIRKIQWKGGVLTEPSEIKQTAKEHF</sequence>